<evidence type="ECO:0000313" key="2">
    <source>
        <dbReference type="Proteomes" id="UP000003094"/>
    </source>
</evidence>
<proteinExistence type="predicted"/>
<dbReference type="EMBL" id="ADHJ01000041">
    <property type="protein sequence ID" value="EFU39333.1"/>
    <property type="molecule type" value="Genomic_DNA"/>
</dbReference>
<evidence type="ECO:0000313" key="1">
    <source>
        <dbReference type="EMBL" id="EFU39333.1"/>
    </source>
</evidence>
<sequence length="90" mass="10111">MIGSPGGVARTIGLRVRKNAKPGTSEGLAYIIVKMLAVPLIERHGVKRKLKRTARISSGYWLQDYLFVHRESIDMECTVYVGDRVIKILL</sequence>
<keyword evidence="2" id="KW-1185">Reference proteome</keyword>
<accession>A0A2R9SPQ8</accession>
<dbReference type="AlphaFoldDB" id="A0A2R9SPQ8"/>
<comment type="caution">
    <text evidence="1">The sequence shown here is derived from an EMBL/GenBank/DDBJ whole genome shotgun (WGS) entry which is preliminary data.</text>
</comment>
<name>A0A2R9SPQ8_9BACL</name>
<dbReference type="KEGG" id="pvo:PVOR_25278"/>
<reference evidence="1 2" key="1">
    <citation type="journal article" date="2010" name="BMC Genomics">
        <title>Genome sequence of the pattern forming Paenibacillus vortex bacterium reveals potential for thriving in complex environments.</title>
        <authorList>
            <person name="Sirota-Madi A."/>
            <person name="Olender T."/>
            <person name="Helman Y."/>
            <person name="Ingham C."/>
            <person name="Brainis I."/>
            <person name="Roth D."/>
            <person name="Hagi E."/>
            <person name="Brodsky L."/>
            <person name="Leshkowitz D."/>
            <person name="Galatenko V."/>
            <person name="Nikolaev V."/>
            <person name="Mugasimangalam R.C."/>
            <person name="Bransburg-Zabary S."/>
            <person name="Gutnick D.L."/>
            <person name="Lancet D."/>
            <person name="Ben-Jacob E."/>
        </authorList>
    </citation>
    <scope>NUCLEOTIDE SEQUENCE [LARGE SCALE GENOMIC DNA]</scope>
    <source>
        <strain evidence="1 2">V453</strain>
    </source>
</reference>
<gene>
    <name evidence="1" type="ORF">PVOR_25278</name>
</gene>
<organism evidence="1 2">
    <name type="scientific">Paenibacillus vortex V453</name>
    <dbReference type="NCBI Taxonomy" id="715225"/>
    <lineage>
        <taxon>Bacteria</taxon>
        <taxon>Bacillati</taxon>
        <taxon>Bacillota</taxon>
        <taxon>Bacilli</taxon>
        <taxon>Bacillales</taxon>
        <taxon>Paenibacillaceae</taxon>
        <taxon>Paenibacillus</taxon>
    </lineage>
</organism>
<dbReference type="Proteomes" id="UP000003094">
    <property type="component" value="Unassembled WGS sequence"/>
</dbReference>
<protein>
    <submittedName>
        <fullName evidence="1">Uncharacterized protein</fullName>
    </submittedName>
</protein>